<feature type="domain" description="ABC transporter" evidence="4">
    <location>
        <begin position="6"/>
        <end position="244"/>
    </location>
</feature>
<evidence type="ECO:0000259" key="4">
    <source>
        <dbReference type="PROSITE" id="PS50893"/>
    </source>
</evidence>
<proteinExistence type="predicted"/>
<dbReference type="PROSITE" id="PS50893">
    <property type="entry name" value="ABC_TRANSPORTER_2"/>
    <property type="match status" value="1"/>
</dbReference>
<organism evidence="5 6">
    <name type="scientific">Desulfuromonas versatilis</name>
    <dbReference type="NCBI Taxonomy" id="2802975"/>
    <lineage>
        <taxon>Bacteria</taxon>
        <taxon>Pseudomonadati</taxon>
        <taxon>Thermodesulfobacteriota</taxon>
        <taxon>Desulfuromonadia</taxon>
        <taxon>Desulfuromonadales</taxon>
        <taxon>Desulfuromonadaceae</taxon>
        <taxon>Desulfuromonas</taxon>
    </lineage>
</organism>
<dbReference type="PANTHER" id="PTHR43423">
    <property type="entry name" value="ABC TRANSPORTER I FAMILY MEMBER 17"/>
    <property type="match status" value="1"/>
</dbReference>
<dbReference type="RefSeq" id="WP_225911506.1">
    <property type="nucleotide sequence ID" value="NZ_AP024355.1"/>
</dbReference>
<dbReference type="InterPro" id="IPR017871">
    <property type="entry name" value="ABC_transporter-like_CS"/>
</dbReference>
<gene>
    <name evidence="5" type="ORF">DESUT3_26110</name>
</gene>
<keyword evidence="3 5" id="KW-0067">ATP-binding</keyword>
<dbReference type="Gene3D" id="3.40.50.300">
    <property type="entry name" value="P-loop containing nucleotide triphosphate hydrolases"/>
    <property type="match status" value="1"/>
</dbReference>
<evidence type="ECO:0000256" key="1">
    <source>
        <dbReference type="ARBA" id="ARBA00022448"/>
    </source>
</evidence>
<dbReference type="SUPFAM" id="SSF52540">
    <property type="entry name" value="P-loop containing nucleoside triphosphate hydrolases"/>
    <property type="match status" value="1"/>
</dbReference>
<dbReference type="PANTHER" id="PTHR43423:SF1">
    <property type="entry name" value="ABC TRANSPORTER I FAMILY MEMBER 17"/>
    <property type="match status" value="1"/>
</dbReference>
<name>A0ABM8HY77_9BACT</name>
<dbReference type="EMBL" id="AP024355">
    <property type="protein sequence ID" value="BCR05542.1"/>
    <property type="molecule type" value="Genomic_DNA"/>
</dbReference>
<dbReference type="SMART" id="SM00382">
    <property type="entry name" value="AAA"/>
    <property type="match status" value="1"/>
</dbReference>
<dbReference type="InterPro" id="IPR003439">
    <property type="entry name" value="ABC_transporter-like_ATP-bd"/>
</dbReference>
<evidence type="ECO:0000256" key="3">
    <source>
        <dbReference type="ARBA" id="ARBA00022840"/>
    </source>
</evidence>
<dbReference type="Pfam" id="PF00005">
    <property type="entry name" value="ABC_tran"/>
    <property type="match status" value="1"/>
</dbReference>
<dbReference type="GO" id="GO:0005524">
    <property type="term" value="F:ATP binding"/>
    <property type="evidence" value="ECO:0007669"/>
    <property type="project" value="UniProtKB-KW"/>
</dbReference>
<evidence type="ECO:0000313" key="5">
    <source>
        <dbReference type="EMBL" id="BCR05542.1"/>
    </source>
</evidence>
<keyword evidence="1" id="KW-0813">Transport</keyword>
<sequence>MEPARLRIDEVRKLARGRDGNPVEILKGVSCEVFAGEILALVGPSGGGKSTLVRLLNRLEEPSAGSILLDGEDLRQMDPLQVRRRIGMVLQKPYMFPGSAGENLLKAFSLRHEPVPPLDSPLVAETLELCRFPADLLEQEARSLSLGQQQRLNLARCLVTAPEIVLLDEPTSALDRPTADRLGAGLAEFARRRRGAVLMVTHDLRLAERIADRLVYLEAGEILEQGACRELLAAPRTGALRRFLSAPEELEEACP</sequence>
<dbReference type="InterPro" id="IPR027417">
    <property type="entry name" value="P-loop_NTPase"/>
</dbReference>
<dbReference type="InterPro" id="IPR003593">
    <property type="entry name" value="AAA+_ATPase"/>
</dbReference>
<evidence type="ECO:0000313" key="6">
    <source>
        <dbReference type="Proteomes" id="UP001319827"/>
    </source>
</evidence>
<reference evidence="5 6" key="1">
    <citation type="journal article" date="2016" name="C (Basel)">
        <title>Selective Growth of and Electricity Production by Marine Exoelectrogenic Bacteria in Self-Aggregated Hydrogel of Microbially Reduced Graphene Oxide.</title>
        <authorList>
            <person name="Yoshida N."/>
            <person name="Goto Y."/>
            <person name="Miyata Y."/>
        </authorList>
    </citation>
    <scope>NUCLEOTIDE SEQUENCE [LARGE SCALE GENOMIC DNA]</scope>
    <source>
        <strain evidence="5 6">NIT-T3</strain>
    </source>
</reference>
<accession>A0ABM8HY77</accession>
<protein>
    <submittedName>
        <fullName evidence="5">Phosphate ABC transporter ATP-binding protein</fullName>
    </submittedName>
</protein>
<keyword evidence="2" id="KW-0547">Nucleotide-binding</keyword>
<dbReference type="PROSITE" id="PS00211">
    <property type="entry name" value="ABC_TRANSPORTER_1"/>
    <property type="match status" value="1"/>
</dbReference>
<evidence type="ECO:0000256" key="2">
    <source>
        <dbReference type="ARBA" id="ARBA00022741"/>
    </source>
</evidence>
<keyword evidence="6" id="KW-1185">Reference proteome</keyword>
<reference evidence="5 6" key="2">
    <citation type="journal article" date="2021" name="Int. J. Syst. Evol. Microbiol.">
        <title>Isolation and Polyphasic Characterization of Desulfuromonas versatilis sp. Nov., an Electrogenic Bacteria Capable of Versatile Metabolism Isolated from a Graphene Oxide-Reducing Enrichment Culture.</title>
        <authorList>
            <person name="Xie L."/>
            <person name="Yoshida N."/>
            <person name="Ishii S."/>
            <person name="Meng L."/>
        </authorList>
    </citation>
    <scope>NUCLEOTIDE SEQUENCE [LARGE SCALE GENOMIC DNA]</scope>
    <source>
        <strain evidence="5 6">NIT-T3</strain>
    </source>
</reference>
<dbReference type="Proteomes" id="UP001319827">
    <property type="component" value="Chromosome"/>
</dbReference>